<dbReference type="PIRSF" id="PIRSF030771">
    <property type="entry name" value="UCP030771"/>
    <property type="match status" value="1"/>
</dbReference>
<reference evidence="1 2" key="1">
    <citation type="submission" date="2022-10" db="EMBL/GenBank/DDBJ databases">
        <title>Defluviimonas sp. nov., isolated from ocean surface water.</title>
        <authorList>
            <person name="He W."/>
            <person name="Wang L."/>
            <person name="Zhang D.-F."/>
        </authorList>
    </citation>
    <scope>NUCLEOTIDE SEQUENCE [LARGE SCALE GENOMIC DNA]</scope>
    <source>
        <strain evidence="1 2">WL0002</strain>
    </source>
</reference>
<evidence type="ECO:0000313" key="2">
    <source>
        <dbReference type="Proteomes" id="UP001652542"/>
    </source>
</evidence>
<gene>
    <name evidence="1" type="ORF">OEW28_18665</name>
</gene>
<protein>
    <submittedName>
        <fullName evidence="1">DUF2190 family protein</fullName>
    </submittedName>
</protein>
<dbReference type="Pfam" id="PF09956">
    <property type="entry name" value="Phage_cement_2"/>
    <property type="match status" value="1"/>
</dbReference>
<dbReference type="Proteomes" id="UP001652542">
    <property type="component" value="Unassembled WGS sequence"/>
</dbReference>
<dbReference type="InterPro" id="IPR011231">
    <property type="entry name" value="Phage_VT1-Sakai_H0018"/>
</dbReference>
<dbReference type="RefSeq" id="WP_263736318.1">
    <property type="nucleotide sequence ID" value="NZ_JAOWKY010000008.1"/>
</dbReference>
<dbReference type="PROSITE" id="PS51257">
    <property type="entry name" value="PROKAR_LIPOPROTEIN"/>
    <property type="match status" value="1"/>
</dbReference>
<proteinExistence type="predicted"/>
<organism evidence="1 2">
    <name type="scientific">Albidovulum marisflavi</name>
    <dbReference type="NCBI Taxonomy" id="2984159"/>
    <lineage>
        <taxon>Bacteria</taxon>
        <taxon>Pseudomonadati</taxon>
        <taxon>Pseudomonadota</taxon>
        <taxon>Alphaproteobacteria</taxon>
        <taxon>Rhodobacterales</taxon>
        <taxon>Paracoccaceae</taxon>
        <taxon>Albidovulum</taxon>
    </lineage>
</organism>
<keyword evidence="2" id="KW-1185">Reference proteome</keyword>
<comment type="caution">
    <text evidence="1">The sequence shown here is derived from an EMBL/GenBank/DDBJ whole genome shotgun (WGS) entry which is preliminary data.</text>
</comment>
<dbReference type="EMBL" id="JAOWKY010000008">
    <property type="protein sequence ID" value="MCV2870640.1"/>
    <property type="molecule type" value="Genomic_DNA"/>
</dbReference>
<name>A0ABT2ZHX4_9RHOB</name>
<evidence type="ECO:0000313" key="1">
    <source>
        <dbReference type="EMBL" id="MCV2870640.1"/>
    </source>
</evidence>
<sequence>MKNFVQAGDVITLTAPYAVTSGLGALVGSIFGVACGDVDNGAEGEFQTTGVFDLLKVGSQAWTVGAKIYWDNTNKYCTTVSTSNTLIGVAVAAVGSGAGETTGRVRLNGAF</sequence>
<accession>A0ABT2ZHX4</accession>